<dbReference type="AlphaFoldDB" id="A0A6J7DWW9"/>
<sequence length="176" mass="19315">MPRLPQQPTKLPPIFVPTKAHSTTNSLRSTLMISSRSSTDLTHPTVPTRQAKQSVTLLAKMVGQSRFHQHSLVHAPTRRTKTSPAPRRLLVKQSLQGSKPSANYSSAQAQNKFVPPSNEMAYLPTLKQLAQLFLPMHVVRALVNGNAPKKRPTSPTPLSTRSTATSRNAPMAQQTL</sequence>
<organism evidence="2">
    <name type="scientific">freshwater metagenome</name>
    <dbReference type="NCBI Taxonomy" id="449393"/>
    <lineage>
        <taxon>unclassified sequences</taxon>
        <taxon>metagenomes</taxon>
        <taxon>ecological metagenomes</taxon>
    </lineage>
</organism>
<reference evidence="2" key="1">
    <citation type="submission" date="2020-05" db="EMBL/GenBank/DDBJ databases">
        <authorList>
            <person name="Chiriac C."/>
            <person name="Salcher M."/>
            <person name="Ghai R."/>
            <person name="Kavagutti S V."/>
        </authorList>
    </citation>
    <scope>NUCLEOTIDE SEQUENCE</scope>
</reference>
<evidence type="ECO:0000313" key="2">
    <source>
        <dbReference type="EMBL" id="CAB4875061.1"/>
    </source>
</evidence>
<gene>
    <name evidence="2" type="ORF">UFOPK3304_01221</name>
</gene>
<feature type="region of interest" description="Disordered" evidence="1">
    <location>
        <begin position="145"/>
        <end position="176"/>
    </location>
</feature>
<dbReference type="EMBL" id="CAFBLJ010000065">
    <property type="protein sequence ID" value="CAB4875061.1"/>
    <property type="molecule type" value="Genomic_DNA"/>
</dbReference>
<feature type="region of interest" description="Disordered" evidence="1">
    <location>
        <begin position="1"/>
        <end position="23"/>
    </location>
</feature>
<evidence type="ECO:0000256" key="1">
    <source>
        <dbReference type="SAM" id="MobiDB-lite"/>
    </source>
</evidence>
<feature type="compositionally biased region" description="Low complexity" evidence="1">
    <location>
        <begin position="156"/>
        <end position="167"/>
    </location>
</feature>
<proteinExistence type="predicted"/>
<name>A0A6J7DWW9_9ZZZZ</name>
<protein>
    <submittedName>
        <fullName evidence="2">Unannotated protein</fullName>
    </submittedName>
</protein>
<accession>A0A6J7DWW9</accession>